<dbReference type="CDD" id="cd00200">
    <property type="entry name" value="WD40"/>
    <property type="match status" value="1"/>
</dbReference>
<dbReference type="SUPFAM" id="SSF50978">
    <property type="entry name" value="WD40 repeat-like"/>
    <property type="match status" value="1"/>
</dbReference>
<dbReference type="Proteomes" id="UP000199227">
    <property type="component" value="Unassembled WGS sequence"/>
</dbReference>
<organism evidence="4 5">
    <name type="scientific">Hydrogenimonas thermophila</name>
    <dbReference type="NCBI Taxonomy" id="223786"/>
    <lineage>
        <taxon>Bacteria</taxon>
        <taxon>Pseudomonadati</taxon>
        <taxon>Campylobacterota</taxon>
        <taxon>Epsilonproteobacteria</taxon>
        <taxon>Campylobacterales</taxon>
        <taxon>Hydrogenimonadaceae</taxon>
        <taxon>Hydrogenimonas</taxon>
    </lineage>
</organism>
<feature type="repeat" description="WD" evidence="3">
    <location>
        <begin position="218"/>
        <end position="259"/>
    </location>
</feature>
<keyword evidence="1 3" id="KW-0853">WD repeat</keyword>
<dbReference type="InterPro" id="IPR036322">
    <property type="entry name" value="WD40_repeat_dom_sf"/>
</dbReference>
<dbReference type="PROSITE" id="PS00678">
    <property type="entry name" value="WD_REPEATS_1"/>
    <property type="match status" value="1"/>
</dbReference>
<accession>A0A1I5SN68</accession>
<dbReference type="SMART" id="SM00320">
    <property type="entry name" value="WD40"/>
    <property type="match status" value="5"/>
</dbReference>
<name>A0A1I5SN68_9BACT</name>
<feature type="repeat" description="WD" evidence="3">
    <location>
        <begin position="135"/>
        <end position="165"/>
    </location>
</feature>
<dbReference type="STRING" id="223786.SAMN05216234_13519"/>
<dbReference type="InterPro" id="IPR019775">
    <property type="entry name" value="WD40_repeat_CS"/>
</dbReference>
<dbReference type="PROSITE" id="PS50294">
    <property type="entry name" value="WD_REPEATS_REGION"/>
    <property type="match status" value="1"/>
</dbReference>
<dbReference type="Pfam" id="PF00400">
    <property type="entry name" value="WD40"/>
    <property type="match status" value="4"/>
</dbReference>
<dbReference type="InterPro" id="IPR015943">
    <property type="entry name" value="WD40/YVTN_repeat-like_dom_sf"/>
</dbReference>
<protein>
    <submittedName>
        <fullName evidence="4">WD40 repeat</fullName>
    </submittedName>
</protein>
<keyword evidence="5" id="KW-1185">Reference proteome</keyword>
<evidence type="ECO:0000256" key="2">
    <source>
        <dbReference type="ARBA" id="ARBA00022737"/>
    </source>
</evidence>
<reference evidence="4 5" key="1">
    <citation type="submission" date="2016-10" db="EMBL/GenBank/DDBJ databases">
        <authorList>
            <person name="de Groot N.N."/>
        </authorList>
    </citation>
    <scope>NUCLEOTIDE SEQUENCE [LARGE SCALE GENOMIC DNA]</scope>
    <source>
        <strain evidence="4 5">EP1-55-1</strain>
    </source>
</reference>
<dbReference type="RefSeq" id="WP_092913482.1">
    <property type="nucleotide sequence ID" value="NZ_FOXB01000035.1"/>
</dbReference>
<dbReference type="InterPro" id="IPR001680">
    <property type="entry name" value="WD40_rpt"/>
</dbReference>
<feature type="repeat" description="WD" evidence="3">
    <location>
        <begin position="93"/>
        <end position="134"/>
    </location>
</feature>
<evidence type="ECO:0000256" key="1">
    <source>
        <dbReference type="ARBA" id="ARBA00022574"/>
    </source>
</evidence>
<dbReference type="InterPro" id="IPR050505">
    <property type="entry name" value="WDR55/POC1"/>
</dbReference>
<keyword evidence="2" id="KW-0677">Repeat</keyword>
<sequence>MVIEKRLHLKSRITALKPLENGGLVVIDGSNAVRFFKSNPIEIEDGFKAAFNGNEQLYQGCDVSIDGKFVAFCAVKDGVLVFLSKNKKLVYRFKRHEGEVESVCISPKYNYLATGGQDGKTFLWNLSNGKMVASLPHHADFVTAIAFSQNGRWIATGSYDRKIKVTNVLSLGKEIVLKAHSQAITNIHFISDNRLVSSDKSGGILVWDYFSKKLIVRLEKMLDEVTSLSFTPDGKFMFASDKSGYVSLYDMQEYSLISQRYIYYSNPIRKLAYIPDGNHLVVGLDNGELVFHAPLKEEDKLREFIENGKYSDAHELIKSNPLLRYTDAFIELEAKWEETYQQALLFLESGKIDKAKKIFEPFKDEPSKRLIIQKLLSDYKEFEKFKQAVLSKKYPVAYSIVNQSPMLKENRYYNAMEDEWQRAFSEAKKIILKTKSDDKVKEILKPFRGISSKATLIQSLLAEKEVYRLFMRLISKKDYKDALELAKKYPIIQEFDEYKKIEKISEILLAKAQEAFTKGEYAETIKYAKELMEYPDKKAIAEELIEQATTYMKTLRYFSEKNYAAVYKMVELYPYLLETKIVEKLEQAWQKVVEKAETFASKGDVIALKKILSSFYSYPQKHHRIVSFFKEAYIVQIERLIREKKPEAKKAIMRYVDIFGEDDEILALMIEIGLKERFEKEAVPYSSIKIESLPDSLI</sequence>
<dbReference type="Gene3D" id="2.130.10.10">
    <property type="entry name" value="YVTN repeat-like/Quinoprotein amine dehydrogenase"/>
    <property type="match status" value="2"/>
</dbReference>
<dbReference type="AlphaFoldDB" id="A0A1I5SN68"/>
<dbReference type="EMBL" id="FOXB01000035">
    <property type="protein sequence ID" value="SFP72148.1"/>
    <property type="molecule type" value="Genomic_DNA"/>
</dbReference>
<evidence type="ECO:0000313" key="4">
    <source>
        <dbReference type="EMBL" id="SFP72148.1"/>
    </source>
</evidence>
<dbReference type="PROSITE" id="PS50082">
    <property type="entry name" value="WD_REPEATS_2"/>
    <property type="match status" value="4"/>
</dbReference>
<evidence type="ECO:0000256" key="3">
    <source>
        <dbReference type="PROSITE-ProRule" id="PRU00221"/>
    </source>
</evidence>
<proteinExistence type="predicted"/>
<dbReference type="PANTHER" id="PTHR44019:SF8">
    <property type="entry name" value="POC1 CENTRIOLAR PROTEIN HOMOLOG"/>
    <property type="match status" value="1"/>
</dbReference>
<feature type="repeat" description="WD" evidence="3">
    <location>
        <begin position="177"/>
        <end position="217"/>
    </location>
</feature>
<gene>
    <name evidence="4" type="ORF">SAMN05216234_13519</name>
</gene>
<dbReference type="PANTHER" id="PTHR44019">
    <property type="entry name" value="WD REPEAT-CONTAINING PROTEIN 55"/>
    <property type="match status" value="1"/>
</dbReference>
<dbReference type="OrthoDB" id="5337252at2"/>
<evidence type="ECO:0000313" key="5">
    <source>
        <dbReference type="Proteomes" id="UP000199227"/>
    </source>
</evidence>